<name>A0A0E9MQJ8_9SPHN</name>
<dbReference type="STRING" id="1219043.SCH01S_39_01140"/>
<feature type="region of interest" description="Disordered" evidence="1">
    <location>
        <begin position="1"/>
        <end position="58"/>
    </location>
</feature>
<feature type="region of interest" description="Disordered" evidence="1">
    <location>
        <begin position="82"/>
        <end position="236"/>
    </location>
</feature>
<accession>A0A0E9MQJ8</accession>
<feature type="compositionally biased region" description="Basic and acidic residues" evidence="1">
    <location>
        <begin position="107"/>
        <end position="151"/>
    </location>
</feature>
<organism evidence="3 4">
    <name type="scientific">Sphingomonas changbaiensis NBRC 104936</name>
    <dbReference type="NCBI Taxonomy" id="1219043"/>
    <lineage>
        <taxon>Bacteria</taxon>
        <taxon>Pseudomonadati</taxon>
        <taxon>Pseudomonadota</taxon>
        <taxon>Alphaproteobacteria</taxon>
        <taxon>Sphingomonadales</taxon>
        <taxon>Sphingomonadaceae</taxon>
        <taxon>Sphingomonas</taxon>
    </lineage>
</organism>
<keyword evidence="4" id="KW-1185">Reference proteome</keyword>
<evidence type="ECO:0000256" key="1">
    <source>
        <dbReference type="SAM" id="MobiDB-lite"/>
    </source>
</evidence>
<protein>
    <recommendedName>
        <fullName evidence="2">DUF4167 domain-containing protein</fullName>
    </recommendedName>
</protein>
<proteinExistence type="predicted"/>
<dbReference type="EMBL" id="BBWU01000039">
    <property type="protein sequence ID" value="GAO39829.1"/>
    <property type="molecule type" value="Genomic_DNA"/>
</dbReference>
<dbReference type="Pfam" id="PF13763">
    <property type="entry name" value="DUF4167"/>
    <property type="match status" value="1"/>
</dbReference>
<reference evidence="3 4" key="1">
    <citation type="submission" date="2015-04" db="EMBL/GenBank/DDBJ databases">
        <title>Whole genome shotgun sequence of Sphingomonas changbaiensis NBRC 104936.</title>
        <authorList>
            <person name="Katano-Makiyama Y."/>
            <person name="Hosoyama A."/>
            <person name="Hashimoto M."/>
            <person name="Noguchi M."/>
            <person name="Tsuchikane K."/>
            <person name="Ohji S."/>
            <person name="Yamazoe A."/>
            <person name="Ichikawa N."/>
            <person name="Kimura A."/>
            <person name="Fujita N."/>
        </authorList>
    </citation>
    <scope>NUCLEOTIDE SEQUENCE [LARGE SCALE GENOMIC DNA]</scope>
    <source>
        <strain evidence="3 4">NBRC 104936</strain>
    </source>
</reference>
<gene>
    <name evidence="3" type="ORF">SCH01S_39_01140</name>
</gene>
<dbReference type="AlphaFoldDB" id="A0A0E9MQJ8"/>
<feature type="compositionally biased region" description="Basic and acidic residues" evidence="1">
    <location>
        <begin position="184"/>
        <end position="196"/>
    </location>
</feature>
<feature type="compositionally biased region" description="Low complexity" evidence="1">
    <location>
        <begin position="152"/>
        <end position="170"/>
    </location>
</feature>
<feature type="compositionally biased region" description="Acidic residues" evidence="1">
    <location>
        <begin position="95"/>
        <end position="106"/>
    </location>
</feature>
<evidence type="ECO:0000259" key="2">
    <source>
        <dbReference type="Pfam" id="PF13763"/>
    </source>
</evidence>
<evidence type="ECO:0000313" key="4">
    <source>
        <dbReference type="Proteomes" id="UP000033202"/>
    </source>
</evidence>
<dbReference type="OrthoDB" id="9816310at2"/>
<dbReference type="Proteomes" id="UP000033202">
    <property type="component" value="Unassembled WGS sequence"/>
</dbReference>
<evidence type="ECO:0000313" key="3">
    <source>
        <dbReference type="EMBL" id="GAO39829.1"/>
    </source>
</evidence>
<dbReference type="InterPro" id="IPR025430">
    <property type="entry name" value="DUF4167"/>
</dbReference>
<feature type="domain" description="DUF4167" evidence="2">
    <location>
        <begin position="9"/>
        <end position="82"/>
    </location>
</feature>
<comment type="caution">
    <text evidence="3">The sequence shown here is derived from an EMBL/GenBank/DDBJ whole genome shotgun (WGS) entry which is preliminary data.</text>
</comment>
<dbReference type="RefSeq" id="WP_046348631.1">
    <property type="nucleotide sequence ID" value="NZ_BBWU01000039.1"/>
</dbReference>
<sequence length="236" mass="26875">MIDNRQNGRRRGRGGQRPQGNPGRPGGGGNRIDNRARGNAQQLHEKYKNLARDSQMAGDRVTTEYYLQFADHYFRVLSESRARFEDQRPQRSGSDEEFEGEDGGDEFESRDTGQRRDRNDRDRNDRDRGERADRGDRNGFRRDGERRERQPEQPAEAAGEAQANEASAPQGDDDQRRGRRPRRPREDQAETFDADRLPPAIAVDNAASGEEPAPRRRTRRPRPEGANDTVEVPPAA</sequence>